<organism evidence="2 3">
    <name type="scientific">Exidia glandulosa HHB12029</name>
    <dbReference type="NCBI Taxonomy" id="1314781"/>
    <lineage>
        <taxon>Eukaryota</taxon>
        <taxon>Fungi</taxon>
        <taxon>Dikarya</taxon>
        <taxon>Basidiomycota</taxon>
        <taxon>Agaricomycotina</taxon>
        <taxon>Agaricomycetes</taxon>
        <taxon>Auriculariales</taxon>
        <taxon>Exidiaceae</taxon>
        <taxon>Exidia</taxon>
    </lineage>
</organism>
<evidence type="ECO:0000313" key="3">
    <source>
        <dbReference type="Proteomes" id="UP000077266"/>
    </source>
</evidence>
<feature type="region of interest" description="Disordered" evidence="1">
    <location>
        <begin position="1"/>
        <end position="112"/>
    </location>
</feature>
<dbReference type="AlphaFoldDB" id="A0A165HCY6"/>
<feature type="compositionally biased region" description="Low complexity" evidence="1">
    <location>
        <begin position="27"/>
        <end position="43"/>
    </location>
</feature>
<dbReference type="InParanoid" id="A0A165HCY6"/>
<dbReference type="Proteomes" id="UP000077266">
    <property type="component" value="Unassembled WGS sequence"/>
</dbReference>
<evidence type="ECO:0000313" key="2">
    <source>
        <dbReference type="EMBL" id="KZV91787.1"/>
    </source>
</evidence>
<name>A0A165HCY6_EXIGL</name>
<protein>
    <submittedName>
        <fullName evidence="2">Uncharacterized protein</fullName>
    </submittedName>
</protein>
<reference evidence="2 3" key="1">
    <citation type="journal article" date="2016" name="Mol. Biol. Evol.">
        <title>Comparative Genomics of Early-Diverging Mushroom-Forming Fungi Provides Insights into the Origins of Lignocellulose Decay Capabilities.</title>
        <authorList>
            <person name="Nagy L.G."/>
            <person name="Riley R."/>
            <person name="Tritt A."/>
            <person name="Adam C."/>
            <person name="Daum C."/>
            <person name="Floudas D."/>
            <person name="Sun H."/>
            <person name="Yadav J.S."/>
            <person name="Pangilinan J."/>
            <person name="Larsson K.H."/>
            <person name="Matsuura K."/>
            <person name="Barry K."/>
            <person name="Labutti K."/>
            <person name="Kuo R."/>
            <person name="Ohm R.A."/>
            <person name="Bhattacharya S.S."/>
            <person name="Shirouzu T."/>
            <person name="Yoshinaga Y."/>
            <person name="Martin F.M."/>
            <person name="Grigoriev I.V."/>
            <person name="Hibbett D.S."/>
        </authorList>
    </citation>
    <scope>NUCLEOTIDE SEQUENCE [LARGE SCALE GENOMIC DNA]</scope>
    <source>
        <strain evidence="2 3">HHB12029</strain>
    </source>
</reference>
<dbReference type="EMBL" id="KV426020">
    <property type="protein sequence ID" value="KZV91787.1"/>
    <property type="molecule type" value="Genomic_DNA"/>
</dbReference>
<accession>A0A165HCY6</accession>
<proteinExistence type="predicted"/>
<evidence type="ECO:0000256" key="1">
    <source>
        <dbReference type="SAM" id="MobiDB-lite"/>
    </source>
</evidence>
<keyword evidence="3" id="KW-1185">Reference proteome</keyword>
<gene>
    <name evidence="2" type="ORF">EXIGLDRAFT_769564</name>
</gene>
<feature type="compositionally biased region" description="Polar residues" evidence="1">
    <location>
        <begin position="44"/>
        <end position="62"/>
    </location>
</feature>
<feature type="compositionally biased region" description="Low complexity" evidence="1">
    <location>
        <begin position="79"/>
        <end position="99"/>
    </location>
</feature>
<sequence length="142" mass="14688">MSYPPSAPPTETCVPHTPIEDERAQNSPSTELSSSSSSAIAPSRTHTPTVTSPVFPSSQQRNGVALNHETPSSVPATEAPQAPAPSSSGMGASRRGLASPPQVVAGNSRAASRVRTYTALDVFAGVVPPTQPQQHSDLEHVL</sequence>